<gene>
    <name evidence="1" type="ORF">GAR05_01746</name>
</gene>
<keyword evidence="2" id="KW-1185">Reference proteome</keyword>
<name>A0ABX9CLN1_9ACTN</name>
<evidence type="ECO:0000313" key="1">
    <source>
        <dbReference type="EMBL" id="RAO01575.1"/>
    </source>
</evidence>
<dbReference type="EMBL" id="PXXW01000014">
    <property type="protein sequence ID" value="RAO01575.1"/>
    <property type="molecule type" value="Genomic_DNA"/>
</dbReference>
<evidence type="ECO:0008006" key="3">
    <source>
        <dbReference type="Google" id="ProtNLM"/>
    </source>
</evidence>
<comment type="caution">
    <text evidence="1">The sequence shown here is derived from an EMBL/GenBank/DDBJ whole genome shotgun (WGS) entry which is preliminary data.</text>
</comment>
<dbReference type="Proteomes" id="UP000249334">
    <property type="component" value="Unassembled WGS sequence"/>
</dbReference>
<evidence type="ECO:0000313" key="2">
    <source>
        <dbReference type="Proteomes" id="UP000249334"/>
    </source>
</evidence>
<protein>
    <recommendedName>
        <fullName evidence="3">Transcriptional regulator, AlpA family</fullName>
    </recommendedName>
</protein>
<reference evidence="1 2" key="1">
    <citation type="submission" date="2018-03" db="EMBL/GenBank/DDBJ databases">
        <title>Genomic framework for the identification of Micromonospora saelicesensis and Micromonospora noduli.</title>
        <authorList>
            <person name="Riesco R."/>
            <person name="Trujillo M.E."/>
        </authorList>
    </citation>
    <scope>NUCLEOTIDE SEQUENCE [LARGE SCALE GENOMIC DNA]</scope>
    <source>
        <strain evidence="1 2">GAR05</strain>
    </source>
</reference>
<organism evidence="1 2">
    <name type="scientific">Micromonospora saelicesensis</name>
    <dbReference type="NCBI Taxonomy" id="285676"/>
    <lineage>
        <taxon>Bacteria</taxon>
        <taxon>Bacillati</taxon>
        <taxon>Actinomycetota</taxon>
        <taxon>Actinomycetes</taxon>
        <taxon>Micromonosporales</taxon>
        <taxon>Micromonosporaceae</taxon>
        <taxon>Micromonospora</taxon>
    </lineage>
</organism>
<accession>A0ABX9CLN1</accession>
<sequence>MKSALAQRACVQFACSYRERVGELRLVASQEIQEMLGVSRTRAYQITNSKSFPDPAAVLSVGRIWRAEDVERWIKEHRRDLQDTEE</sequence>
<proteinExistence type="predicted"/>